<evidence type="ECO:0000256" key="13">
    <source>
        <dbReference type="ARBA" id="ARBA00059457"/>
    </source>
</evidence>
<comment type="similarity">
    <text evidence="3 14">Belongs to the hexokinase family.</text>
</comment>
<name>A0ABD0Z4B3_9HEMI</name>
<dbReference type="EC" id="2.7.1.-" evidence="14"/>
<evidence type="ECO:0000256" key="9">
    <source>
        <dbReference type="ARBA" id="ARBA00044613"/>
    </source>
</evidence>
<evidence type="ECO:0000313" key="18">
    <source>
        <dbReference type="Proteomes" id="UP001558652"/>
    </source>
</evidence>
<dbReference type="PRINTS" id="PR00475">
    <property type="entry name" value="HEXOKINASE"/>
</dbReference>
<dbReference type="Gene3D" id="3.30.420.40">
    <property type="match status" value="1"/>
</dbReference>
<dbReference type="AlphaFoldDB" id="A0ABD0Z4B3"/>
<comment type="catalytic activity">
    <reaction evidence="12">
        <text>D-mannose + ATP = D-mannose 6-phosphate + ADP + H(+)</text>
        <dbReference type="Rhea" id="RHEA:11028"/>
        <dbReference type="ChEBI" id="CHEBI:4208"/>
        <dbReference type="ChEBI" id="CHEBI:15378"/>
        <dbReference type="ChEBI" id="CHEBI:30616"/>
        <dbReference type="ChEBI" id="CHEBI:58735"/>
        <dbReference type="ChEBI" id="CHEBI:456216"/>
        <dbReference type="EC" id="2.7.1.1"/>
    </reaction>
    <physiologicalReaction direction="left-to-right" evidence="12">
        <dbReference type="Rhea" id="RHEA:11029"/>
    </physiologicalReaction>
</comment>
<evidence type="ECO:0000256" key="11">
    <source>
        <dbReference type="ARBA" id="ARBA00048160"/>
    </source>
</evidence>
<comment type="pathway">
    <text evidence="1">Carbohydrate degradation; glycolysis; D-glyceraldehyde 3-phosphate and glycerone phosphate from D-glucose: step 1/4.</text>
</comment>
<comment type="catalytic activity">
    <reaction evidence="10">
        <text>D-fructose + ATP = D-fructose 6-phosphate + ADP + H(+)</text>
        <dbReference type="Rhea" id="RHEA:16125"/>
        <dbReference type="ChEBI" id="CHEBI:15378"/>
        <dbReference type="ChEBI" id="CHEBI:30616"/>
        <dbReference type="ChEBI" id="CHEBI:37721"/>
        <dbReference type="ChEBI" id="CHEBI:61527"/>
        <dbReference type="ChEBI" id="CHEBI:456216"/>
        <dbReference type="EC" id="2.7.1.1"/>
    </reaction>
    <physiologicalReaction direction="left-to-right" evidence="10">
        <dbReference type="Rhea" id="RHEA:16126"/>
    </physiologicalReaction>
</comment>
<sequence>MTELEKGIKDEDSSLQMENTYIPELPDGSEEGDFLALDLGGTNFRVLYLQLKCGKIVVEHVKKYHISDELRVGCGNKLFDYLAECVSNFIHSEGIADKKLPLGFSFSFPMHQRSLDVGILRQWTKSFAATSVEGKDAVQMLREAMQRRGHNNIDVVAILNDSTGTLMQGAAMDKRTRIGLILGTGSNACYVERADKVYHWESERHGEKEVVIDTEWGAYGDNGVIDFVKTDFDRQVDENSLFTNSFTFEKYIGGKYLGENVRVILAHLTKQKLIFGGNISKKLLIPNSFNSSFVSLIELDTVTNSIVETEKILDMFDLTYTNDDIAVVKLVCEMVSLRAAVLVSVCLSELLKHMNKDDVTIAVDGSLYKCHPRLKSWMEKFITLLAPDHTFHLLLAEDGSGKGAAFTAAIAARLRHRSMGSV</sequence>
<gene>
    <name evidence="17" type="ORF">AAG570_006346</name>
</gene>
<comment type="catalytic activity">
    <reaction evidence="11">
        <text>D-glucose + ATP = D-glucose 6-phosphate + ADP + H(+)</text>
        <dbReference type="Rhea" id="RHEA:17825"/>
        <dbReference type="ChEBI" id="CHEBI:4167"/>
        <dbReference type="ChEBI" id="CHEBI:15378"/>
        <dbReference type="ChEBI" id="CHEBI:30616"/>
        <dbReference type="ChEBI" id="CHEBI:61548"/>
        <dbReference type="ChEBI" id="CHEBI:456216"/>
        <dbReference type="EC" id="2.7.1.1"/>
    </reaction>
    <physiologicalReaction direction="left-to-right" evidence="11">
        <dbReference type="Rhea" id="RHEA:17826"/>
    </physiologicalReaction>
</comment>
<dbReference type="Proteomes" id="UP001558652">
    <property type="component" value="Unassembled WGS sequence"/>
</dbReference>
<dbReference type="EMBL" id="JBFDAA010000002">
    <property type="protein sequence ID" value="KAL1139362.1"/>
    <property type="molecule type" value="Genomic_DNA"/>
</dbReference>
<dbReference type="InterPro" id="IPR022673">
    <property type="entry name" value="Hexokinase_C"/>
</dbReference>
<evidence type="ECO:0000256" key="7">
    <source>
        <dbReference type="ARBA" id="ARBA00022840"/>
    </source>
</evidence>
<comment type="function">
    <text evidence="13">Catalyzes the phosphorylation of various hexoses to hexose 6-phosphate.</text>
</comment>
<dbReference type="InterPro" id="IPR001312">
    <property type="entry name" value="Hexokinase"/>
</dbReference>
<dbReference type="FunFam" id="3.30.420.40:FF:000095">
    <property type="entry name" value="Phosphotransferase"/>
    <property type="match status" value="1"/>
</dbReference>
<evidence type="ECO:0000259" key="15">
    <source>
        <dbReference type="Pfam" id="PF00349"/>
    </source>
</evidence>
<protein>
    <recommendedName>
        <fullName evidence="14">Phosphotransferase</fullName>
        <ecNumber evidence="14">2.7.1.-</ecNumber>
    </recommendedName>
</protein>
<accession>A0ABD0Z4B3</accession>
<evidence type="ECO:0000256" key="3">
    <source>
        <dbReference type="ARBA" id="ARBA00009225"/>
    </source>
</evidence>
<evidence type="ECO:0000256" key="6">
    <source>
        <dbReference type="ARBA" id="ARBA00022777"/>
    </source>
</evidence>
<evidence type="ECO:0000256" key="8">
    <source>
        <dbReference type="ARBA" id="ARBA00023152"/>
    </source>
</evidence>
<dbReference type="GO" id="GO:0006096">
    <property type="term" value="P:glycolytic process"/>
    <property type="evidence" value="ECO:0007669"/>
    <property type="project" value="UniProtKB-KW"/>
</dbReference>
<keyword evidence="6 14" id="KW-0418">Kinase</keyword>
<comment type="catalytic activity">
    <reaction evidence="9">
        <text>a D-hexose + ATP = a D-hexose 6-phosphate + ADP + H(+)</text>
        <dbReference type="Rhea" id="RHEA:22740"/>
        <dbReference type="ChEBI" id="CHEBI:4194"/>
        <dbReference type="ChEBI" id="CHEBI:15378"/>
        <dbReference type="ChEBI" id="CHEBI:30616"/>
        <dbReference type="ChEBI" id="CHEBI:229467"/>
        <dbReference type="ChEBI" id="CHEBI:456216"/>
        <dbReference type="EC" id="2.7.1.1"/>
    </reaction>
    <physiologicalReaction direction="left-to-right" evidence="9">
        <dbReference type="Rhea" id="RHEA:22741"/>
    </physiologicalReaction>
</comment>
<comment type="caution">
    <text evidence="17">The sequence shown here is derived from an EMBL/GenBank/DDBJ whole genome shotgun (WGS) entry which is preliminary data.</text>
</comment>
<evidence type="ECO:0000256" key="14">
    <source>
        <dbReference type="RuleBase" id="RU362007"/>
    </source>
</evidence>
<evidence type="ECO:0000256" key="4">
    <source>
        <dbReference type="ARBA" id="ARBA00022679"/>
    </source>
</evidence>
<dbReference type="PANTHER" id="PTHR19443">
    <property type="entry name" value="HEXOKINASE"/>
    <property type="match status" value="1"/>
</dbReference>
<evidence type="ECO:0000256" key="5">
    <source>
        <dbReference type="ARBA" id="ARBA00022741"/>
    </source>
</evidence>
<keyword evidence="18" id="KW-1185">Reference proteome</keyword>
<evidence type="ECO:0000256" key="1">
    <source>
        <dbReference type="ARBA" id="ARBA00004888"/>
    </source>
</evidence>
<feature type="domain" description="Hexokinase N-terminal" evidence="15">
    <location>
        <begin position="2"/>
        <end position="170"/>
    </location>
</feature>
<evidence type="ECO:0000256" key="10">
    <source>
        <dbReference type="ARBA" id="ARBA00047905"/>
    </source>
</evidence>
<dbReference type="SUPFAM" id="SSF53067">
    <property type="entry name" value="Actin-like ATPase domain"/>
    <property type="match status" value="2"/>
</dbReference>
<keyword evidence="5 14" id="KW-0547">Nucleotide-binding</keyword>
<dbReference type="PROSITE" id="PS51748">
    <property type="entry name" value="HEXOKINASE_2"/>
    <property type="match status" value="1"/>
</dbReference>
<dbReference type="Gene3D" id="3.40.367.20">
    <property type="match status" value="1"/>
</dbReference>
<feature type="domain" description="Hexokinase C-terminal" evidence="16">
    <location>
        <begin position="177"/>
        <end position="410"/>
    </location>
</feature>
<dbReference type="PANTHER" id="PTHR19443:SF54">
    <property type="entry name" value="PHOSPHOTRANSFERASE"/>
    <property type="match status" value="1"/>
</dbReference>
<comment type="pathway">
    <text evidence="2">Carbohydrate metabolism; hexose metabolism.</text>
</comment>
<dbReference type="InterPro" id="IPR022672">
    <property type="entry name" value="Hexokinase_N"/>
</dbReference>
<proteinExistence type="inferred from homology"/>
<keyword evidence="7 14" id="KW-0067">ATP-binding</keyword>
<evidence type="ECO:0000259" key="16">
    <source>
        <dbReference type="Pfam" id="PF03727"/>
    </source>
</evidence>
<dbReference type="GO" id="GO:0005524">
    <property type="term" value="F:ATP binding"/>
    <property type="evidence" value="ECO:0007669"/>
    <property type="project" value="UniProtKB-UniRule"/>
</dbReference>
<dbReference type="GO" id="GO:0004396">
    <property type="term" value="F:hexokinase activity"/>
    <property type="evidence" value="ECO:0007669"/>
    <property type="project" value="UniProtKB-UniRule"/>
</dbReference>
<dbReference type="FunFam" id="3.40.367.20:FF:000005">
    <property type="entry name" value="Phosphotransferase"/>
    <property type="match status" value="1"/>
</dbReference>
<dbReference type="InterPro" id="IPR043129">
    <property type="entry name" value="ATPase_NBD"/>
</dbReference>
<dbReference type="Pfam" id="PF03727">
    <property type="entry name" value="Hexokinase_2"/>
    <property type="match status" value="1"/>
</dbReference>
<keyword evidence="8 14" id="KW-0324">Glycolysis</keyword>
<dbReference type="Pfam" id="PF00349">
    <property type="entry name" value="Hexokinase_1"/>
    <property type="match status" value="1"/>
</dbReference>
<keyword evidence="4 14" id="KW-0808">Transferase</keyword>
<evidence type="ECO:0000256" key="12">
    <source>
        <dbReference type="ARBA" id="ARBA00050361"/>
    </source>
</evidence>
<evidence type="ECO:0000313" key="17">
    <source>
        <dbReference type="EMBL" id="KAL1139362.1"/>
    </source>
</evidence>
<organism evidence="17 18">
    <name type="scientific">Ranatra chinensis</name>
    <dbReference type="NCBI Taxonomy" id="642074"/>
    <lineage>
        <taxon>Eukaryota</taxon>
        <taxon>Metazoa</taxon>
        <taxon>Ecdysozoa</taxon>
        <taxon>Arthropoda</taxon>
        <taxon>Hexapoda</taxon>
        <taxon>Insecta</taxon>
        <taxon>Pterygota</taxon>
        <taxon>Neoptera</taxon>
        <taxon>Paraneoptera</taxon>
        <taxon>Hemiptera</taxon>
        <taxon>Heteroptera</taxon>
        <taxon>Panheteroptera</taxon>
        <taxon>Nepomorpha</taxon>
        <taxon>Nepidae</taxon>
        <taxon>Ranatrinae</taxon>
        <taxon>Ranatra</taxon>
    </lineage>
</organism>
<reference evidence="17 18" key="1">
    <citation type="submission" date="2024-07" db="EMBL/GenBank/DDBJ databases">
        <title>Chromosome-level genome assembly of the water stick insect Ranatra chinensis (Heteroptera: Nepidae).</title>
        <authorList>
            <person name="Liu X."/>
        </authorList>
    </citation>
    <scope>NUCLEOTIDE SEQUENCE [LARGE SCALE GENOMIC DNA]</scope>
    <source>
        <strain evidence="17">Cailab_2021Rc</strain>
        <tissue evidence="17">Muscle</tissue>
    </source>
</reference>
<evidence type="ECO:0000256" key="2">
    <source>
        <dbReference type="ARBA" id="ARBA00005028"/>
    </source>
</evidence>